<gene>
    <name evidence="1" type="ORF">XELAEV_18030529mg</name>
</gene>
<accession>A0A974HET7</accession>
<dbReference type="Proteomes" id="UP000694892">
    <property type="component" value="Chromosome 6L"/>
</dbReference>
<evidence type="ECO:0000313" key="1">
    <source>
        <dbReference type="EMBL" id="OCT75350.1"/>
    </source>
</evidence>
<sequence>MSDSLSFTVILSILASKKHSLSSSVKPGLLMSPSFSCPPVLTFSPISFSLPSVLCHSYSALGNSLGDSVHWKASAKLSVFMVLHKDRVLKESGAADLRRTSLLHFPFSLPLLTQHTEQSV</sequence>
<reference evidence="2" key="1">
    <citation type="journal article" date="2016" name="Nature">
        <title>Genome evolution in the allotetraploid frog Xenopus laevis.</title>
        <authorList>
            <person name="Session A.M."/>
            <person name="Uno Y."/>
            <person name="Kwon T."/>
            <person name="Chapman J.A."/>
            <person name="Toyoda A."/>
            <person name="Takahashi S."/>
            <person name="Fukui A."/>
            <person name="Hikosaka A."/>
            <person name="Suzuki A."/>
            <person name="Kondo M."/>
            <person name="van Heeringen S.J."/>
            <person name="Quigley I."/>
            <person name="Heinz S."/>
            <person name="Ogino H."/>
            <person name="Ochi H."/>
            <person name="Hellsten U."/>
            <person name="Lyons J.B."/>
            <person name="Simakov O."/>
            <person name="Putnam N."/>
            <person name="Stites J."/>
            <person name="Kuroki Y."/>
            <person name="Tanaka T."/>
            <person name="Michiue T."/>
            <person name="Watanabe M."/>
            <person name="Bogdanovic O."/>
            <person name="Lister R."/>
            <person name="Georgiou G."/>
            <person name="Paranjpe S.S."/>
            <person name="van Kruijsbergen I."/>
            <person name="Shu S."/>
            <person name="Carlson J."/>
            <person name="Kinoshita T."/>
            <person name="Ohta Y."/>
            <person name="Mawaribuchi S."/>
            <person name="Jenkins J."/>
            <person name="Grimwood J."/>
            <person name="Schmutz J."/>
            <person name="Mitros T."/>
            <person name="Mozaffari S.V."/>
            <person name="Suzuki Y."/>
            <person name="Haramoto Y."/>
            <person name="Yamamoto T.S."/>
            <person name="Takagi C."/>
            <person name="Heald R."/>
            <person name="Miller K."/>
            <person name="Haudenschild C."/>
            <person name="Kitzman J."/>
            <person name="Nakayama T."/>
            <person name="Izutsu Y."/>
            <person name="Robert J."/>
            <person name="Fortriede J."/>
            <person name="Burns K."/>
            <person name="Lotay V."/>
            <person name="Karimi K."/>
            <person name="Yasuoka Y."/>
            <person name="Dichmann D.S."/>
            <person name="Flajnik M.F."/>
            <person name="Houston D.W."/>
            <person name="Shendure J."/>
            <person name="DuPasquier L."/>
            <person name="Vize P.D."/>
            <person name="Zorn A.M."/>
            <person name="Ito M."/>
            <person name="Marcotte E.M."/>
            <person name="Wallingford J.B."/>
            <person name="Ito Y."/>
            <person name="Asashima M."/>
            <person name="Ueno N."/>
            <person name="Matsuda Y."/>
            <person name="Veenstra G.J."/>
            <person name="Fujiyama A."/>
            <person name="Harland R.M."/>
            <person name="Taira M."/>
            <person name="Rokhsar D.S."/>
        </authorList>
    </citation>
    <scope>NUCLEOTIDE SEQUENCE [LARGE SCALE GENOMIC DNA]</scope>
    <source>
        <strain evidence="2">J</strain>
    </source>
</reference>
<evidence type="ECO:0000313" key="2">
    <source>
        <dbReference type="Proteomes" id="UP000694892"/>
    </source>
</evidence>
<organism evidence="1 2">
    <name type="scientific">Xenopus laevis</name>
    <name type="common">African clawed frog</name>
    <dbReference type="NCBI Taxonomy" id="8355"/>
    <lineage>
        <taxon>Eukaryota</taxon>
        <taxon>Metazoa</taxon>
        <taxon>Chordata</taxon>
        <taxon>Craniata</taxon>
        <taxon>Vertebrata</taxon>
        <taxon>Euteleostomi</taxon>
        <taxon>Amphibia</taxon>
        <taxon>Batrachia</taxon>
        <taxon>Anura</taxon>
        <taxon>Pipoidea</taxon>
        <taxon>Pipidae</taxon>
        <taxon>Xenopodinae</taxon>
        <taxon>Xenopus</taxon>
        <taxon>Xenopus</taxon>
    </lineage>
</organism>
<protein>
    <submittedName>
        <fullName evidence="1">Uncharacterized protein</fullName>
    </submittedName>
</protein>
<proteinExistence type="predicted"/>
<dbReference type="EMBL" id="CM004476">
    <property type="protein sequence ID" value="OCT75350.1"/>
    <property type="molecule type" value="Genomic_DNA"/>
</dbReference>
<name>A0A974HET7_XENLA</name>
<dbReference type="AlphaFoldDB" id="A0A974HET7"/>